<dbReference type="Gene3D" id="1.20.144.10">
    <property type="entry name" value="Phosphatidic acid phosphatase type 2/haloperoxidase"/>
    <property type="match status" value="1"/>
</dbReference>
<keyword evidence="1 4" id="KW-0732">Signal</keyword>
<dbReference type="EMBL" id="JACSRA010000012">
    <property type="protein sequence ID" value="MBD7911572.1"/>
    <property type="molecule type" value="Genomic_DNA"/>
</dbReference>
<proteinExistence type="predicted"/>
<keyword evidence="3" id="KW-0472">Membrane</keyword>
<dbReference type="InterPro" id="IPR013425">
    <property type="entry name" value="Autotrns_rpt"/>
</dbReference>
<evidence type="ECO:0000256" key="4">
    <source>
        <dbReference type="SAM" id="SignalP"/>
    </source>
</evidence>
<evidence type="ECO:0000313" key="6">
    <source>
        <dbReference type="EMBL" id="MBD7911572.1"/>
    </source>
</evidence>
<feature type="signal peptide" evidence="4">
    <location>
        <begin position="1"/>
        <end position="22"/>
    </location>
</feature>
<feature type="region of interest" description="Disordered" evidence="2">
    <location>
        <begin position="137"/>
        <end position="170"/>
    </location>
</feature>
<reference evidence="6 7" key="1">
    <citation type="submission" date="2020-08" db="EMBL/GenBank/DDBJ databases">
        <title>A Genomic Blueprint of the Chicken Gut Microbiome.</title>
        <authorList>
            <person name="Gilroy R."/>
            <person name="Ravi A."/>
            <person name="Getino M."/>
            <person name="Pursley I."/>
            <person name="Horton D.L."/>
            <person name="Alikhan N.-F."/>
            <person name="Baker D."/>
            <person name="Gharbi K."/>
            <person name="Hall N."/>
            <person name="Watson M."/>
            <person name="Adriaenssens E.M."/>
            <person name="Foster-Nyarko E."/>
            <person name="Jarju S."/>
            <person name="Secka A."/>
            <person name="Antonio M."/>
            <person name="Oren A."/>
            <person name="Chaudhuri R."/>
            <person name="La Ragione R.M."/>
            <person name="Hildebrand F."/>
            <person name="Pallen M.J."/>
        </authorList>
    </citation>
    <scope>NUCLEOTIDE SEQUENCE [LARGE SCALE GENOMIC DNA]</scope>
    <source>
        <strain evidence="6 7">Sa3CVN1</strain>
    </source>
</reference>
<dbReference type="RefSeq" id="WP_191768437.1">
    <property type="nucleotide sequence ID" value="NZ_JACSRA010000012.1"/>
</dbReference>
<dbReference type="SMART" id="SM00014">
    <property type="entry name" value="acidPPc"/>
    <property type="match status" value="1"/>
</dbReference>
<organism evidence="6 7">
    <name type="scientific">Clostridium cibarium</name>
    <dbReference type="NCBI Taxonomy" id="2762247"/>
    <lineage>
        <taxon>Bacteria</taxon>
        <taxon>Bacillati</taxon>
        <taxon>Bacillota</taxon>
        <taxon>Clostridia</taxon>
        <taxon>Eubacteriales</taxon>
        <taxon>Clostridiaceae</taxon>
        <taxon>Clostridium</taxon>
    </lineage>
</organism>
<dbReference type="NCBIfam" id="TIGR02601">
    <property type="entry name" value="autotrns_rpt"/>
    <property type="match status" value="1"/>
</dbReference>
<sequence length="672" mass="72406">MNYKNKIIPLVLIVAVSQTCIAKSTSASTYIDPNPGSYGYYVDTWKNNNTSNMTPNTNPAIGVLSEYLKLWTPGSAWNNGTILNNEIHNANIQKSIDITKNRTDMEAHQAYLDDRRDQNYGIVDGLGKYTDAFRNGSHAGTTIPDEIPQDANQKKYDDKGNSNGNWADTDSNLGNMVNLINTMRNSSASTTPAKNYFQYKRPWRWSNSVQVLPTLEPAKSSTPEKDGGFPSGHTNAATIAALGLAYSTPERFQEIITRASELGNDRIVAGMHSPLDVMGGRVMATAIVAAALNNPDNQSLKTAAYNDAHTKLLTQNGTSVDRFSDYNKNKQDYTYRLTYGFPQIGITTTPMKVPKGAEVLLETRLPYLDSNQRRAVLYTTGIKSGYPLLDDAEGWGRLNLFRAADGYGSFLDHVEVNMDASKGGFNALDSWRNDISGVGSLTKNGTGTLKLSGNNTFSGGTEVNNGNLEADSSTAFGAGNLKNNGGKVTENVSGPVFIKDAYSQGSNSTLELNISGDTDILKIGDKANFAGTLKLNFLNNYIPADGSTIITYKKDGGSGAFSSVETTGLPKGYTVSVAQNADNISLKVNNGQADNKEAKATSVSVSGKASVNSPNQGTNDNGQVQKEGNNTKTLVKTGDFAGTNLFVTVLLLLASTASAIIFGRKRKLRWFK</sequence>
<feature type="transmembrane region" description="Helical" evidence="3">
    <location>
        <begin position="640"/>
        <end position="662"/>
    </location>
</feature>
<feature type="chain" id="PRO_5045754419" evidence="4">
    <location>
        <begin position="23"/>
        <end position="672"/>
    </location>
</feature>
<evidence type="ECO:0000256" key="3">
    <source>
        <dbReference type="SAM" id="Phobius"/>
    </source>
</evidence>
<dbReference type="InterPro" id="IPR000326">
    <property type="entry name" value="PAP2/HPO"/>
</dbReference>
<accession>A0ABR8PTU7</accession>
<dbReference type="CDD" id="cd03397">
    <property type="entry name" value="PAP2_acid_phosphatase"/>
    <property type="match status" value="1"/>
</dbReference>
<comment type="caution">
    <text evidence="6">The sequence shown here is derived from an EMBL/GenBank/DDBJ whole genome shotgun (WGS) entry which is preliminary data.</text>
</comment>
<dbReference type="Pfam" id="PF01569">
    <property type="entry name" value="PAP2"/>
    <property type="match status" value="1"/>
</dbReference>
<keyword evidence="3" id="KW-1133">Transmembrane helix</keyword>
<keyword evidence="7" id="KW-1185">Reference proteome</keyword>
<gene>
    <name evidence="6" type="ORF">H9661_09405</name>
</gene>
<dbReference type="SUPFAM" id="SSF48317">
    <property type="entry name" value="Acid phosphatase/Vanadium-dependent haloperoxidase"/>
    <property type="match status" value="1"/>
</dbReference>
<evidence type="ECO:0000256" key="1">
    <source>
        <dbReference type="ARBA" id="ARBA00022729"/>
    </source>
</evidence>
<feature type="domain" description="Phosphatidic acid phosphatase type 2/haloperoxidase" evidence="5">
    <location>
        <begin position="175"/>
        <end position="292"/>
    </location>
</feature>
<evidence type="ECO:0000256" key="2">
    <source>
        <dbReference type="SAM" id="MobiDB-lite"/>
    </source>
</evidence>
<evidence type="ECO:0000313" key="7">
    <source>
        <dbReference type="Proteomes" id="UP000627781"/>
    </source>
</evidence>
<feature type="region of interest" description="Disordered" evidence="2">
    <location>
        <begin position="604"/>
        <end position="627"/>
    </location>
</feature>
<protein>
    <submittedName>
        <fullName evidence="6">Phosphatase PAP2 family protein</fullName>
    </submittedName>
</protein>
<dbReference type="Proteomes" id="UP000627781">
    <property type="component" value="Unassembled WGS sequence"/>
</dbReference>
<keyword evidence="3" id="KW-0812">Transmembrane</keyword>
<dbReference type="Pfam" id="PF12951">
    <property type="entry name" value="PATR"/>
    <property type="match status" value="1"/>
</dbReference>
<evidence type="ECO:0000259" key="5">
    <source>
        <dbReference type="SMART" id="SM00014"/>
    </source>
</evidence>
<name>A0ABR8PTU7_9CLOT</name>
<feature type="compositionally biased region" description="Polar residues" evidence="2">
    <location>
        <begin position="161"/>
        <end position="170"/>
    </location>
</feature>
<dbReference type="InterPro" id="IPR036938">
    <property type="entry name" value="PAP2/HPO_sf"/>
</dbReference>
<dbReference type="InterPro" id="IPR001011">
    <property type="entry name" value="Acid_Pase_classA_bac"/>
</dbReference>